<accession>A0A6J6C3A6</accession>
<name>A0A6J6C3A6_9ZZZZ</name>
<evidence type="ECO:0000256" key="4">
    <source>
        <dbReference type="ARBA" id="ARBA00023002"/>
    </source>
</evidence>
<dbReference type="PANTHER" id="PTHR10543">
    <property type="entry name" value="BETA-CAROTENE DIOXYGENASE"/>
    <property type="match status" value="1"/>
</dbReference>
<dbReference type="AlphaFoldDB" id="A0A6J6C3A6"/>
<evidence type="ECO:0000313" key="7">
    <source>
        <dbReference type="EMBL" id="CAB4545666.1"/>
    </source>
</evidence>
<dbReference type="GO" id="GO:0016121">
    <property type="term" value="P:carotene catabolic process"/>
    <property type="evidence" value="ECO:0007669"/>
    <property type="project" value="TreeGrafter"/>
</dbReference>
<gene>
    <name evidence="7" type="ORF">UFOPK1493_00657</name>
</gene>
<evidence type="ECO:0000256" key="2">
    <source>
        <dbReference type="ARBA" id="ARBA00006787"/>
    </source>
</evidence>
<dbReference type="GO" id="GO:0010436">
    <property type="term" value="F:carotenoid dioxygenase activity"/>
    <property type="evidence" value="ECO:0007669"/>
    <property type="project" value="TreeGrafter"/>
</dbReference>
<protein>
    <submittedName>
        <fullName evidence="7">Unannotated protein</fullName>
    </submittedName>
</protein>
<proteinExistence type="inferred from homology"/>
<keyword evidence="5" id="KW-0408">Iron</keyword>
<evidence type="ECO:0000256" key="6">
    <source>
        <dbReference type="SAM" id="MobiDB-lite"/>
    </source>
</evidence>
<keyword evidence="4" id="KW-0560">Oxidoreductase</keyword>
<comment type="similarity">
    <text evidence="2">Belongs to the carotenoid oxygenase family.</text>
</comment>
<dbReference type="Pfam" id="PF03055">
    <property type="entry name" value="RPE65"/>
    <property type="match status" value="1"/>
</dbReference>
<evidence type="ECO:0000256" key="1">
    <source>
        <dbReference type="ARBA" id="ARBA00001954"/>
    </source>
</evidence>
<reference evidence="7" key="1">
    <citation type="submission" date="2020-05" db="EMBL/GenBank/DDBJ databases">
        <authorList>
            <person name="Chiriac C."/>
            <person name="Salcher M."/>
            <person name="Ghai R."/>
            <person name="Kavagutti S V."/>
        </authorList>
    </citation>
    <scope>NUCLEOTIDE SEQUENCE</scope>
</reference>
<organism evidence="7">
    <name type="scientific">freshwater metagenome</name>
    <dbReference type="NCBI Taxonomy" id="449393"/>
    <lineage>
        <taxon>unclassified sequences</taxon>
        <taxon>metagenomes</taxon>
        <taxon>ecological metagenomes</taxon>
    </lineage>
</organism>
<dbReference type="GO" id="GO:0046872">
    <property type="term" value="F:metal ion binding"/>
    <property type="evidence" value="ECO:0007669"/>
    <property type="project" value="UniProtKB-KW"/>
</dbReference>
<keyword evidence="3" id="KW-0479">Metal-binding</keyword>
<dbReference type="InterPro" id="IPR004294">
    <property type="entry name" value="Carotenoid_Oase"/>
</dbReference>
<sequence>MRRAQRSTLRANEDGSQTCETVAMTGGGQRFSRRDVVRWGMFGTGTASLAALVAACSSDGRGPAAGATAPPRSTATTTTSPGTAPATTLGTSTTAATTTTATTTTAATVPPPAIDPSLPWWLQGNFAPVSSEVESTTLAVRGAIPPELTGTYVRNGSNPMSGPSPHWFFGDGMVHGVRLERGRATWYRNRAVRTPLLEAGLGFGDGPPGGASNQSNVSLVWHGGRLLSSGEVGFPFELSPADLSTVGPHDFGGRLTSAFTAHPKIDPVTGRMHSFGYGFVPPYLTYHVTEADGTMIHTEPIELPNSTMIHDFAITATDAVFWDLPVVFDLDAAIRYLDDPSAGGFPFRWDPDVGARIGVMPLEGGASALRWYEIEPCYAFHGVNAFRRGDEVVIDVCRLSRMFAEGDLFGGEASLRRWTVDTAAGTVADEVITDVDSGDLPTRDPRVVGREHRYGYLVSTRDLPGTVDLGGLIKQDLRSGTREVWDPGPGGHSGEWLFVPGGDDPAEDAGWLFGFVHDDPTGRTDFAIVDATDVAAGPVARVELPQRVPFGFHATWIPG</sequence>
<feature type="region of interest" description="Disordered" evidence="6">
    <location>
        <begin position="59"/>
        <end position="96"/>
    </location>
</feature>
<evidence type="ECO:0000256" key="3">
    <source>
        <dbReference type="ARBA" id="ARBA00022723"/>
    </source>
</evidence>
<evidence type="ECO:0000256" key="5">
    <source>
        <dbReference type="ARBA" id="ARBA00023004"/>
    </source>
</evidence>
<comment type="cofactor">
    <cofactor evidence="1">
        <name>Fe(2+)</name>
        <dbReference type="ChEBI" id="CHEBI:29033"/>
    </cofactor>
</comment>
<dbReference type="PANTHER" id="PTHR10543:SF89">
    <property type="entry name" value="CAROTENOID 9,10(9',10')-CLEAVAGE DIOXYGENASE 1"/>
    <property type="match status" value="1"/>
</dbReference>
<dbReference type="EMBL" id="CAEZSR010000014">
    <property type="protein sequence ID" value="CAB4545666.1"/>
    <property type="molecule type" value="Genomic_DNA"/>
</dbReference>